<sequence>MAMAEIFRPIPGNLPRATGVNFKLQPLPAPGKLRGRFTPADEELYQVYQGAVLDHFQILFDSPEGGPETVARNGNNFKTLTLLQDTLAICLPSFPSLRSIGLRHYVDHTPPPINVRGIQRLRNQLGFNPVEPSPLLVPRKPGPPEWGERFRMDVFDASVFATLVAAIAEASKQIKLEILETGGLMADNDQLLSLFLQPILSHLRHLSVTIASTHIEIMEREKLQQAEDKLLSLLQRYNSWNSSTTIDRDPNQQQQLLPILASAAPVLETFSLFLPLTSAMLAYGHRHSIFNLKSGLDLADSHFNWMAHNFRLASLHTLSLSSMVIDISSFATFLETARPTLRILSIRHVHWTNERVFEKSREAEIAEEAERVCRLIFVYLRDCFLLESLFLLMWYYQGSSIRCFDPDRLRSRFPSRFPPLVRRYMLHANCGMEKTRDQLWGLD</sequence>
<evidence type="ECO:0000313" key="1">
    <source>
        <dbReference type="EMBL" id="KAL2827390.1"/>
    </source>
</evidence>
<name>A0ABR4II27_9EURO</name>
<accession>A0ABR4II27</accession>
<dbReference type="EMBL" id="JBFXLS010000025">
    <property type="protein sequence ID" value="KAL2827390.1"/>
    <property type="molecule type" value="Genomic_DNA"/>
</dbReference>
<evidence type="ECO:0008006" key="3">
    <source>
        <dbReference type="Google" id="ProtNLM"/>
    </source>
</evidence>
<gene>
    <name evidence="1" type="ORF">BDW59DRAFT_160352</name>
</gene>
<proteinExistence type="predicted"/>
<organism evidence="1 2">
    <name type="scientific">Aspergillus cavernicola</name>
    <dbReference type="NCBI Taxonomy" id="176166"/>
    <lineage>
        <taxon>Eukaryota</taxon>
        <taxon>Fungi</taxon>
        <taxon>Dikarya</taxon>
        <taxon>Ascomycota</taxon>
        <taxon>Pezizomycotina</taxon>
        <taxon>Eurotiomycetes</taxon>
        <taxon>Eurotiomycetidae</taxon>
        <taxon>Eurotiales</taxon>
        <taxon>Aspergillaceae</taxon>
        <taxon>Aspergillus</taxon>
        <taxon>Aspergillus subgen. Nidulantes</taxon>
    </lineage>
</organism>
<evidence type="ECO:0000313" key="2">
    <source>
        <dbReference type="Proteomes" id="UP001610335"/>
    </source>
</evidence>
<protein>
    <recommendedName>
        <fullName evidence="3">Transcription factor domain-containing protein</fullName>
    </recommendedName>
</protein>
<reference evidence="1 2" key="1">
    <citation type="submission" date="2024-07" db="EMBL/GenBank/DDBJ databases">
        <title>Section-level genome sequencing and comparative genomics of Aspergillus sections Usti and Cavernicolus.</title>
        <authorList>
            <consortium name="Lawrence Berkeley National Laboratory"/>
            <person name="Nybo J.L."/>
            <person name="Vesth T.C."/>
            <person name="Theobald S."/>
            <person name="Frisvad J.C."/>
            <person name="Larsen T.O."/>
            <person name="Kjaerboelling I."/>
            <person name="Rothschild-Mancinelli K."/>
            <person name="Lyhne E.K."/>
            <person name="Kogle M.E."/>
            <person name="Barry K."/>
            <person name="Clum A."/>
            <person name="Na H."/>
            <person name="Ledsgaard L."/>
            <person name="Lin J."/>
            <person name="Lipzen A."/>
            <person name="Kuo A."/>
            <person name="Riley R."/>
            <person name="Mondo S."/>
            <person name="LaButti K."/>
            <person name="Haridas S."/>
            <person name="Pangalinan J."/>
            <person name="Salamov A.A."/>
            <person name="Simmons B.A."/>
            <person name="Magnuson J.K."/>
            <person name="Chen J."/>
            <person name="Drula E."/>
            <person name="Henrissat B."/>
            <person name="Wiebenga A."/>
            <person name="Lubbers R.J."/>
            <person name="Gomes A.C."/>
            <person name="Makela M.R."/>
            <person name="Stajich J."/>
            <person name="Grigoriev I.V."/>
            <person name="Mortensen U.H."/>
            <person name="De vries R.P."/>
            <person name="Baker S.E."/>
            <person name="Andersen M.R."/>
        </authorList>
    </citation>
    <scope>NUCLEOTIDE SEQUENCE [LARGE SCALE GENOMIC DNA]</scope>
    <source>
        <strain evidence="1 2">CBS 600.67</strain>
    </source>
</reference>
<dbReference type="Proteomes" id="UP001610335">
    <property type="component" value="Unassembled WGS sequence"/>
</dbReference>
<comment type="caution">
    <text evidence="1">The sequence shown here is derived from an EMBL/GenBank/DDBJ whole genome shotgun (WGS) entry which is preliminary data.</text>
</comment>
<keyword evidence="2" id="KW-1185">Reference proteome</keyword>